<keyword evidence="2" id="KW-1185">Reference proteome</keyword>
<evidence type="ECO:0000313" key="2">
    <source>
        <dbReference type="Proteomes" id="UP000295210"/>
    </source>
</evidence>
<gene>
    <name evidence="1" type="ORF">C7378_1599</name>
</gene>
<reference evidence="1 2" key="1">
    <citation type="submission" date="2019-03" db="EMBL/GenBank/DDBJ databases">
        <title>Genomic Encyclopedia of Type Strains, Phase IV (KMG-IV): sequencing the most valuable type-strain genomes for metagenomic binning, comparative biology and taxonomic classification.</title>
        <authorList>
            <person name="Goeker M."/>
        </authorList>
    </citation>
    <scope>NUCLEOTIDE SEQUENCE [LARGE SCALE GENOMIC DNA]</scope>
    <source>
        <strain evidence="1 2">DSM 103428</strain>
    </source>
</reference>
<comment type="caution">
    <text evidence="1">The sequence shown here is derived from an EMBL/GenBank/DDBJ whole genome shotgun (WGS) entry which is preliminary data.</text>
</comment>
<proteinExistence type="predicted"/>
<name>A0A4R1LBU7_9BACT</name>
<sequence>MKDPVFQLTLKVVNGEEPEIDCAALAVGVPGVRHLAPDGSGNAKFFVEFPEQGLFSALTGFDLTPGELPLEGHGLVGTALAYQDLTPAQDQGR</sequence>
<dbReference type="Proteomes" id="UP000295210">
    <property type="component" value="Unassembled WGS sequence"/>
</dbReference>
<accession>A0A4R1LBU7</accession>
<dbReference type="AlphaFoldDB" id="A0A4R1LBU7"/>
<dbReference type="EMBL" id="SMGK01000002">
    <property type="protein sequence ID" value="TCK73979.1"/>
    <property type="molecule type" value="Genomic_DNA"/>
</dbReference>
<protein>
    <submittedName>
        <fullName evidence="1">Uncharacterized protein</fullName>
    </submittedName>
</protein>
<evidence type="ECO:0000313" key="1">
    <source>
        <dbReference type="EMBL" id="TCK73979.1"/>
    </source>
</evidence>
<organism evidence="1 2">
    <name type="scientific">Acidipila rosea</name>
    <dbReference type="NCBI Taxonomy" id="768535"/>
    <lineage>
        <taxon>Bacteria</taxon>
        <taxon>Pseudomonadati</taxon>
        <taxon>Acidobacteriota</taxon>
        <taxon>Terriglobia</taxon>
        <taxon>Terriglobales</taxon>
        <taxon>Acidobacteriaceae</taxon>
        <taxon>Acidipila</taxon>
    </lineage>
</organism>